<dbReference type="PROSITE" id="PS51123">
    <property type="entry name" value="OMPA_2"/>
    <property type="match status" value="1"/>
</dbReference>
<dbReference type="Pfam" id="PF07676">
    <property type="entry name" value="PD40"/>
    <property type="match status" value="1"/>
</dbReference>
<evidence type="ECO:0000259" key="7">
    <source>
        <dbReference type="PROSITE" id="PS51123"/>
    </source>
</evidence>
<comment type="subcellular location">
    <subcellularLocation>
        <location evidence="1">Cell outer membrane</location>
    </subcellularLocation>
</comment>
<dbReference type="Gene3D" id="3.30.1330.60">
    <property type="entry name" value="OmpA-like domain"/>
    <property type="match status" value="1"/>
</dbReference>
<comment type="caution">
    <text evidence="8">The sequence shown here is derived from an EMBL/GenBank/DDBJ whole genome shotgun (WGS) entry which is preliminary data.</text>
</comment>
<dbReference type="InterPro" id="IPR011659">
    <property type="entry name" value="WD40"/>
</dbReference>
<proteinExistence type="predicted"/>
<evidence type="ECO:0000256" key="6">
    <source>
        <dbReference type="SAM" id="SignalP"/>
    </source>
</evidence>
<evidence type="ECO:0000256" key="4">
    <source>
        <dbReference type="PROSITE-ProRule" id="PRU00473"/>
    </source>
</evidence>
<dbReference type="GO" id="GO:0009279">
    <property type="term" value="C:cell outer membrane"/>
    <property type="evidence" value="ECO:0007669"/>
    <property type="project" value="UniProtKB-SubCell"/>
</dbReference>
<feature type="region of interest" description="Disordered" evidence="5">
    <location>
        <begin position="221"/>
        <end position="247"/>
    </location>
</feature>
<evidence type="ECO:0000256" key="1">
    <source>
        <dbReference type="ARBA" id="ARBA00004442"/>
    </source>
</evidence>
<dbReference type="InterPro" id="IPR006665">
    <property type="entry name" value="OmpA-like"/>
</dbReference>
<keyword evidence="6" id="KW-0732">Signal</keyword>
<feature type="chain" id="PRO_5042020023" evidence="6">
    <location>
        <begin position="25"/>
        <end position="849"/>
    </location>
</feature>
<sequence>MFVRIKRKITLLACAGLMSFMAIGQNALLKTADHHFDNLSYIKAIDAYEQALKKKGLSEADKFSAMRNLSESYLKVKDAVNAERVLRDLVGSSSDFSGDRAKVLMDYAQALASNAKYKESQEQYQKYLAIVDNDTRAKGFSKLYNDVSVLSKNAACYKVDYLSINTNAADFSPTNYQNGLIFVSNRRNTSGVRRVFTWNNTPFLDLYHLEDIAYLSATEAGLGGGGSSSKKAKAGSTGTVGSDEYTMPTANDSRTIGTYGGKNISQGYGYADKPITESDRMGGSINSKYHEGPAAFFKDGSKVIFTRNNTSSSGAAKKSSDGIIKLKLYMGEAKKDGWGNVAELPFNSNEYSTGHPALSPDEKLLFFASDMPGGFGGTDIYVTRYDGVNWSAPVNMGNTINTKGNEMFPYVDEKGNLYFSSEGLPGLGELDIFFTQLDGVTQKGRVINLGAPINSSKDDFGIITDGLRQSGYFSSNRKRGGNDDDIYKFDRECEIKEGCELLIAVYDADTKMPLDNTTINYTDEAGNNIELVTNSEGIIALDNVAVDHEYSFKTKRDGYSNNTVSYSTDECDNEPSRLEIPLERPKAADSTENVTSITPDKSKLAEDGTTVNPDLANNTDNTNSKNQNGSLPSGTSKAGKTCIIKGKVSLQSNKQTIEGVLVSLKNGCDGSIVTAYSDKNGNFQFTAVEGCDYTIEGKKESMASKSKSLKKLNCKTNENVSSDIFMFTKGDVVEIDNIYFDYGKCNIRSDARVELDKLVKLMREYPKMKIELGSHTDSRSPSDFNQKLSEGRAKASADYLFKRGISRSRVEYKGYGETQLVNNCADGVQCSEAEHQRNRRTEIKILQMD</sequence>
<feature type="signal peptide" evidence="6">
    <location>
        <begin position="1"/>
        <end position="24"/>
    </location>
</feature>
<dbReference type="PANTHER" id="PTHR30329">
    <property type="entry name" value="STATOR ELEMENT OF FLAGELLAR MOTOR COMPLEX"/>
    <property type="match status" value="1"/>
</dbReference>
<evidence type="ECO:0000256" key="3">
    <source>
        <dbReference type="ARBA" id="ARBA00023237"/>
    </source>
</evidence>
<accession>A0AAE3H8I9</accession>
<dbReference type="Gene3D" id="2.60.40.10">
    <property type="entry name" value="Immunoglobulins"/>
    <property type="match status" value="1"/>
</dbReference>
<evidence type="ECO:0000256" key="5">
    <source>
        <dbReference type="SAM" id="MobiDB-lite"/>
    </source>
</evidence>
<name>A0AAE3H8I9_9BACT</name>
<dbReference type="Proteomes" id="UP001204144">
    <property type="component" value="Unassembled WGS sequence"/>
</dbReference>
<feature type="compositionally biased region" description="Polar residues" evidence="5">
    <location>
        <begin position="590"/>
        <end position="599"/>
    </location>
</feature>
<feature type="compositionally biased region" description="Polar residues" evidence="5">
    <location>
        <begin position="629"/>
        <end position="638"/>
    </location>
</feature>
<dbReference type="InterPro" id="IPR011042">
    <property type="entry name" value="6-blade_b-propeller_TolB-like"/>
</dbReference>
<gene>
    <name evidence="8" type="ORF">EGI31_25100</name>
</gene>
<dbReference type="InterPro" id="IPR006664">
    <property type="entry name" value="OMP_bac"/>
</dbReference>
<evidence type="ECO:0000313" key="8">
    <source>
        <dbReference type="EMBL" id="MCP9766229.1"/>
    </source>
</evidence>
<dbReference type="AlphaFoldDB" id="A0AAE3H8I9"/>
<evidence type="ECO:0000313" key="9">
    <source>
        <dbReference type="Proteomes" id="UP001204144"/>
    </source>
</evidence>
<protein>
    <submittedName>
        <fullName evidence="8">Flagellar motor protein MotB</fullName>
    </submittedName>
</protein>
<reference evidence="8 9" key="1">
    <citation type="submission" date="2018-11" db="EMBL/GenBank/DDBJ databases">
        <title>Novel bacteria species description.</title>
        <authorList>
            <person name="Han J.-H."/>
        </authorList>
    </citation>
    <scope>NUCLEOTIDE SEQUENCE [LARGE SCALE GENOMIC DNA]</scope>
    <source>
        <strain evidence="8 9">KCTC23259</strain>
    </source>
</reference>
<dbReference type="CDD" id="cd07185">
    <property type="entry name" value="OmpA_C-like"/>
    <property type="match status" value="1"/>
</dbReference>
<dbReference type="SUPFAM" id="SSF103088">
    <property type="entry name" value="OmpA-like"/>
    <property type="match status" value="1"/>
</dbReference>
<dbReference type="InterPro" id="IPR011990">
    <property type="entry name" value="TPR-like_helical_dom_sf"/>
</dbReference>
<dbReference type="EMBL" id="RJUF01000198">
    <property type="protein sequence ID" value="MCP9766229.1"/>
    <property type="molecule type" value="Genomic_DNA"/>
</dbReference>
<dbReference type="RefSeq" id="WP_255039934.1">
    <property type="nucleotide sequence ID" value="NZ_RJUF01000198.1"/>
</dbReference>
<keyword evidence="8" id="KW-0969">Cilium</keyword>
<organism evidence="8 9">
    <name type="scientific">Lacihabitans soyangensis</name>
    <dbReference type="NCBI Taxonomy" id="869394"/>
    <lineage>
        <taxon>Bacteria</taxon>
        <taxon>Pseudomonadati</taxon>
        <taxon>Bacteroidota</taxon>
        <taxon>Cytophagia</taxon>
        <taxon>Cytophagales</taxon>
        <taxon>Leadbetterellaceae</taxon>
        <taxon>Lacihabitans</taxon>
    </lineage>
</organism>
<dbReference type="SUPFAM" id="SSF82171">
    <property type="entry name" value="DPP6 N-terminal domain-like"/>
    <property type="match status" value="1"/>
</dbReference>
<keyword evidence="2 4" id="KW-0472">Membrane</keyword>
<feature type="compositionally biased region" description="Low complexity" evidence="5">
    <location>
        <begin position="617"/>
        <end position="628"/>
    </location>
</feature>
<feature type="region of interest" description="Disordered" evidence="5">
    <location>
        <begin position="565"/>
        <end position="638"/>
    </location>
</feature>
<dbReference type="Pfam" id="PF00691">
    <property type="entry name" value="OmpA"/>
    <property type="match status" value="1"/>
</dbReference>
<evidence type="ECO:0000256" key="2">
    <source>
        <dbReference type="ARBA" id="ARBA00023136"/>
    </source>
</evidence>
<dbReference type="PANTHER" id="PTHR30329:SF21">
    <property type="entry name" value="LIPOPROTEIN YIAD-RELATED"/>
    <property type="match status" value="1"/>
</dbReference>
<dbReference type="InterPro" id="IPR036737">
    <property type="entry name" value="OmpA-like_sf"/>
</dbReference>
<feature type="domain" description="OmpA-like" evidence="7">
    <location>
        <begin position="727"/>
        <end position="849"/>
    </location>
</feature>
<dbReference type="InterPro" id="IPR055074">
    <property type="entry name" value="NOMO1-3_2nd"/>
</dbReference>
<dbReference type="PRINTS" id="PR01021">
    <property type="entry name" value="OMPADOMAIN"/>
</dbReference>
<dbReference type="SUPFAM" id="SSF48452">
    <property type="entry name" value="TPR-like"/>
    <property type="match status" value="1"/>
</dbReference>
<keyword evidence="3" id="KW-0998">Cell outer membrane</keyword>
<keyword evidence="8" id="KW-0966">Cell projection</keyword>
<dbReference type="InterPro" id="IPR050330">
    <property type="entry name" value="Bact_OuterMem_StrucFunc"/>
</dbReference>
<dbReference type="Gene3D" id="1.25.40.10">
    <property type="entry name" value="Tetratricopeptide repeat domain"/>
    <property type="match status" value="1"/>
</dbReference>
<dbReference type="Pfam" id="PF22904">
    <property type="entry name" value="NOMO1-like_2nd"/>
    <property type="match status" value="1"/>
</dbReference>
<dbReference type="InterPro" id="IPR013783">
    <property type="entry name" value="Ig-like_fold"/>
</dbReference>
<dbReference type="Gene3D" id="2.120.10.30">
    <property type="entry name" value="TolB, C-terminal domain"/>
    <property type="match status" value="1"/>
</dbReference>
<feature type="compositionally biased region" description="Basic and acidic residues" evidence="5">
    <location>
        <begin position="574"/>
        <end position="589"/>
    </location>
</feature>
<dbReference type="SUPFAM" id="SSF49478">
    <property type="entry name" value="Cna protein B-type domain"/>
    <property type="match status" value="1"/>
</dbReference>
<keyword evidence="8" id="KW-0282">Flagellum</keyword>
<keyword evidence="9" id="KW-1185">Reference proteome</keyword>